<keyword evidence="10" id="KW-1185">Reference proteome</keyword>
<evidence type="ECO:0000313" key="9">
    <source>
        <dbReference type="EMBL" id="MEL0628827.1"/>
    </source>
</evidence>
<dbReference type="Gene3D" id="1.25.40.10">
    <property type="entry name" value="Tetratricopeptide repeat domain"/>
    <property type="match status" value="3"/>
</dbReference>
<evidence type="ECO:0000256" key="4">
    <source>
        <dbReference type="ARBA" id="ARBA00022737"/>
    </source>
</evidence>
<dbReference type="Pfam" id="PF05420">
    <property type="entry name" value="BCSC_C"/>
    <property type="match status" value="1"/>
</dbReference>
<dbReference type="RefSeq" id="WP_341596836.1">
    <property type="nucleotide sequence ID" value="NZ_JBAKAZ010000010.1"/>
</dbReference>
<organism evidence="9 10">
    <name type="scientific">Psychromonas aquatilis</name>
    <dbReference type="NCBI Taxonomy" id="2005072"/>
    <lineage>
        <taxon>Bacteria</taxon>
        <taxon>Pseudomonadati</taxon>
        <taxon>Pseudomonadota</taxon>
        <taxon>Gammaproteobacteria</taxon>
        <taxon>Alteromonadales</taxon>
        <taxon>Psychromonadaceae</taxon>
        <taxon>Psychromonas</taxon>
    </lineage>
</organism>
<comment type="function">
    <text evidence="1">Required for maximal bacterial cellulose synthesis.</text>
</comment>
<keyword evidence="6" id="KW-0135">Cellulose biosynthesis</keyword>
<proteinExistence type="predicted"/>
<dbReference type="Pfam" id="PF13414">
    <property type="entry name" value="TPR_11"/>
    <property type="match status" value="1"/>
</dbReference>
<feature type="repeat" description="TPR" evidence="7">
    <location>
        <begin position="353"/>
        <end position="386"/>
    </location>
</feature>
<evidence type="ECO:0000256" key="5">
    <source>
        <dbReference type="ARBA" id="ARBA00022803"/>
    </source>
</evidence>
<keyword evidence="5 7" id="KW-0802">TPR repeat</keyword>
<dbReference type="SMART" id="SM00028">
    <property type="entry name" value="TPR"/>
    <property type="match status" value="5"/>
</dbReference>
<evidence type="ECO:0000256" key="3">
    <source>
        <dbReference type="ARBA" id="ARBA00022729"/>
    </source>
</evidence>
<dbReference type="PROSITE" id="PS50005">
    <property type="entry name" value="TPR"/>
    <property type="match status" value="2"/>
</dbReference>
<reference evidence="9 10" key="1">
    <citation type="submission" date="2024-02" db="EMBL/GenBank/DDBJ databases">
        <title>Bacteria isolated from the canopy kelp, Nereocystis luetkeana.</title>
        <authorList>
            <person name="Pfister C.A."/>
            <person name="Younker I.T."/>
            <person name="Light S.H."/>
        </authorList>
    </citation>
    <scope>NUCLEOTIDE SEQUENCE [LARGE SCALE GENOMIC DNA]</scope>
    <source>
        <strain evidence="9 10">TI.1.05</strain>
    </source>
</reference>
<evidence type="ECO:0000256" key="6">
    <source>
        <dbReference type="ARBA" id="ARBA00022916"/>
    </source>
</evidence>
<feature type="domain" description="Cellulose synthase operon C C-terminal" evidence="8">
    <location>
        <begin position="922"/>
        <end position="1241"/>
    </location>
</feature>
<evidence type="ECO:0000256" key="7">
    <source>
        <dbReference type="PROSITE-ProRule" id="PRU00339"/>
    </source>
</evidence>
<dbReference type="InterPro" id="IPR008410">
    <property type="entry name" value="BCSC_C"/>
</dbReference>
<dbReference type="InterPro" id="IPR019734">
    <property type="entry name" value="TPR_rpt"/>
</dbReference>
<evidence type="ECO:0000256" key="1">
    <source>
        <dbReference type="ARBA" id="ARBA00003476"/>
    </source>
</evidence>
<dbReference type="EMBL" id="JBAKAZ010000010">
    <property type="protein sequence ID" value="MEL0628827.1"/>
    <property type="molecule type" value="Genomic_DNA"/>
</dbReference>
<dbReference type="Proteomes" id="UP001369082">
    <property type="component" value="Unassembled WGS sequence"/>
</dbReference>
<evidence type="ECO:0000313" key="10">
    <source>
        <dbReference type="Proteomes" id="UP001369082"/>
    </source>
</evidence>
<dbReference type="InterPro" id="IPR011990">
    <property type="entry name" value="TPR-like_helical_dom_sf"/>
</dbReference>
<keyword evidence="4" id="KW-0677">Repeat</keyword>
<accession>A0ABU9GND2</accession>
<evidence type="ECO:0000256" key="2">
    <source>
        <dbReference type="ARBA" id="ARBA00005186"/>
    </source>
</evidence>
<evidence type="ECO:0000259" key="8">
    <source>
        <dbReference type="Pfam" id="PF05420"/>
    </source>
</evidence>
<feature type="repeat" description="TPR" evidence="7">
    <location>
        <begin position="401"/>
        <end position="434"/>
    </location>
</feature>
<name>A0ABU9GND2_9GAMM</name>
<dbReference type="SUPFAM" id="SSF48452">
    <property type="entry name" value="TPR-like"/>
    <property type="match status" value="2"/>
</dbReference>
<keyword evidence="3" id="KW-0732">Signal</keyword>
<sequence>MSKITLITTNMINRYKPFMPAKRLALLITPLMLGTFLFSLVYTKNTYANENTSNSIITYQPFTFTTDLTSVDSQEWLINQLVYAQLLNRPDISEATLERLLAINPNSLAGLKYQALYLSKIQKVDKAQAALKKLQSQYPNAPETKQVASYLSIYSSNRNDYQQAKLLSISGQYAAALAIYNKIFSDGIPTPALQLEYILLEDNKTGNWQQTQNKLIKLNNDYPGTPQFQLALARHTLSEKPTDTEALTALQQLTLAPSTSNSAAKIWLALLDKQRITADVLKQYAILSSYRSGDQTYLKAYDDAKKRFEEEKERLKDPTYITKLEGLALFEAKRYYAAEPKLLAALKTRPKDLEIVAALGYVYLRTGRQGLAVNYFKQAEQYDPDKRYQSRWQALTTESLYWVNIDQGDLYMERGQYTKAKQKYQASVKLQPDTVNAYNALAELAFIQKQYSVAEKYYLITLKKQPLNKNALIGRIDIREEQQNKLAAYRFSQGYSAAQRKVVRSQIGALYSDVLLADLKQALAENNYQTATDKVNQLLKNPPSSVWDKADIAYALQTMGEATRADRLMKQWSSNKDPNFQFAYALYLSRYGETETAIEVLQAIPPKQRTTAMQNNLDRLSLSLAFEQLSELVKTDPDAAKAKIDQMLLENQNRSQVSIQLITMKYQLGFEQEAYTDINKQSPESTWSYQTQLDYGNLLYELNIDKKFVAWKDQLPAPKGTQAEVVNYTQQRDILFAKYAMGNKDYATAEALYYPIATGNTNDAIDAQYALVDIYSAQGNTAALEKMTLQLYKDKQKLSNYQVAQLSQLLNEQGQTQQALTLSRQLSTTKNAGAFDYRTGMNVAMDNQEYELAKSLGYQALLSDQQAKSPSTTTNDNKDFQQLYDEADDYWLTRSVKSDIDTIHKRNDGYIEFGIDYSGRDSENNATQIPVEISIPMPDYDGHLILRADMVALNSGDLNYFNKDTGSNSDTQFSSTENGIELGIGWRANTWSADIGTTPIGFETQTWVGGLNLSGDLGDFGWRTTLSRRSDTSSTLSFGGMQVPDIDIESDNEHIGEYWGNVVRTGVKLGLSYDTGAPVGYWGGLQYHYITGHNVEDNTSLALLGGAYWKLISERDKQLSVGLNSFYSQYDKNLSEYAYGYGGYYSPQQYISLSIPVNWYQRINNDFSYLIRGSISNSWSEEDPLYGAAGESSSGGGIGYSFEAALEKRVSDHWYIGLAVDMQLSDFYEPRHGLLYARYTFSDRWQPIEMPVDPISLYSEFD</sequence>
<dbReference type="Pfam" id="PF13432">
    <property type="entry name" value="TPR_16"/>
    <property type="match status" value="1"/>
</dbReference>
<protein>
    <submittedName>
        <fullName evidence="9">Cellulose synthase subunit BcsC-related outer membrane protein</fullName>
    </submittedName>
</protein>
<comment type="caution">
    <text evidence="9">The sequence shown here is derived from an EMBL/GenBank/DDBJ whole genome shotgun (WGS) entry which is preliminary data.</text>
</comment>
<comment type="pathway">
    <text evidence="2">Glycan metabolism; bacterial cellulose biosynthesis.</text>
</comment>
<gene>
    <name evidence="9" type="ORF">V6256_04315</name>
</gene>